<feature type="region of interest" description="Disordered" evidence="1">
    <location>
        <begin position="64"/>
        <end position="105"/>
    </location>
</feature>
<comment type="caution">
    <text evidence="2">The sequence shown here is derived from an EMBL/GenBank/DDBJ whole genome shotgun (WGS) entry which is preliminary data.</text>
</comment>
<feature type="compositionally biased region" description="Polar residues" evidence="1">
    <location>
        <begin position="14"/>
        <end position="31"/>
    </location>
</feature>
<accession>A0AAV4GJJ4</accession>
<dbReference type="Proteomes" id="UP000762676">
    <property type="component" value="Unassembled WGS sequence"/>
</dbReference>
<feature type="region of interest" description="Disordered" evidence="1">
    <location>
        <begin position="1"/>
        <end position="51"/>
    </location>
</feature>
<protein>
    <submittedName>
        <fullName evidence="2">Uncharacterized protein</fullName>
    </submittedName>
</protein>
<dbReference type="EMBL" id="BMAT01008473">
    <property type="protein sequence ID" value="GFR85872.1"/>
    <property type="molecule type" value="Genomic_DNA"/>
</dbReference>
<gene>
    <name evidence="2" type="ORF">ElyMa_004185500</name>
</gene>
<reference evidence="2 3" key="1">
    <citation type="journal article" date="2021" name="Elife">
        <title>Chloroplast acquisition without the gene transfer in kleptoplastic sea slugs, Plakobranchus ocellatus.</title>
        <authorList>
            <person name="Maeda T."/>
            <person name="Takahashi S."/>
            <person name="Yoshida T."/>
            <person name="Shimamura S."/>
            <person name="Takaki Y."/>
            <person name="Nagai Y."/>
            <person name="Toyoda A."/>
            <person name="Suzuki Y."/>
            <person name="Arimoto A."/>
            <person name="Ishii H."/>
            <person name="Satoh N."/>
            <person name="Nishiyama T."/>
            <person name="Hasebe M."/>
            <person name="Maruyama T."/>
            <person name="Minagawa J."/>
            <person name="Obokata J."/>
            <person name="Shigenobu S."/>
        </authorList>
    </citation>
    <scope>NUCLEOTIDE SEQUENCE [LARGE SCALE GENOMIC DNA]</scope>
</reference>
<dbReference type="AlphaFoldDB" id="A0AAV4GJJ4"/>
<feature type="region of interest" description="Disordered" evidence="1">
    <location>
        <begin position="118"/>
        <end position="179"/>
    </location>
</feature>
<feature type="compositionally biased region" description="Polar residues" evidence="1">
    <location>
        <begin position="68"/>
        <end position="80"/>
    </location>
</feature>
<organism evidence="2 3">
    <name type="scientific">Elysia marginata</name>
    <dbReference type="NCBI Taxonomy" id="1093978"/>
    <lineage>
        <taxon>Eukaryota</taxon>
        <taxon>Metazoa</taxon>
        <taxon>Spiralia</taxon>
        <taxon>Lophotrochozoa</taxon>
        <taxon>Mollusca</taxon>
        <taxon>Gastropoda</taxon>
        <taxon>Heterobranchia</taxon>
        <taxon>Euthyneura</taxon>
        <taxon>Panpulmonata</taxon>
        <taxon>Sacoglossa</taxon>
        <taxon>Placobranchoidea</taxon>
        <taxon>Plakobranchidae</taxon>
        <taxon>Elysia</taxon>
    </lineage>
</organism>
<proteinExistence type="predicted"/>
<name>A0AAV4GJJ4_9GAST</name>
<evidence type="ECO:0000313" key="2">
    <source>
        <dbReference type="EMBL" id="GFR85872.1"/>
    </source>
</evidence>
<evidence type="ECO:0000256" key="1">
    <source>
        <dbReference type="SAM" id="MobiDB-lite"/>
    </source>
</evidence>
<keyword evidence="3" id="KW-1185">Reference proteome</keyword>
<evidence type="ECO:0000313" key="3">
    <source>
        <dbReference type="Proteomes" id="UP000762676"/>
    </source>
</evidence>
<feature type="region of interest" description="Disordered" evidence="1">
    <location>
        <begin position="191"/>
        <end position="219"/>
    </location>
</feature>
<sequence length="219" mass="23217">MVTAGDGEELIRNQGKQSIQSQPGKRNTSIVSIAPPRGPKQKSSCEEQNDAILPTITGSINLLEAPQKLTTSSDGEQCPTSLKEATAKGLFQRPLEPNSRPTSSLEGKVVGVQFNGPLPGSGQANHMPAQALNDVPSAGYSTPVRSNAVEASKRSTGSMNNGKFIRTEAVQSGSSTDKTEYTEVGFSDVITPMVSTSSPSNRVLHDMRSEVSDIDEPLF</sequence>